<dbReference type="AlphaFoldDB" id="A0A438K8D8"/>
<comment type="caution">
    <text evidence="1">The sequence shown here is derived from an EMBL/GenBank/DDBJ whole genome shotgun (WGS) entry which is preliminary data.</text>
</comment>
<sequence length="338" mass="37706">MGFGSETGDISTPRKAGFPSIAESRKIVRAECVQEGVRETTKAAGVQHYQYCGNKLDDLVNNTEMLIAGIVWSVTDKWGVDVGCYHGSMISILLREGETCFLSSLWSKVAIAQQLGSALNYLAFCNLSHGLQAMWCQNPLKHLKKATCTCTPATRMKSSCFGLGMGKDWHLYLMLFFLYSYSQLGAVRYVPWVKQHINYTGRALIISAGMVLNSFFQIAFPCFKELETIVACTGPTTNVFHYTLQTSFPSGEQEKTGSLKRALVEKEWFRDQTSIAVHVKDAVLDPWSTKKGNCNICSAESLTSSIGDSTSSIGSHLYQTCKMMQHHQRRCRLHHPRL</sequence>
<organism evidence="1 2">
    <name type="scientific">Vitis vinifera</name>
    <name type="common">Grape</name>
    <dbReference type="NCBI Taxonomy" id="29760"/>
    <lineage>
        <taxon>Eukaryota</taxon>
        <taxon>Viridiplantae</taxon>
        <taxon>Streptophyta</taxon>
        <taxon>Embryophyta</taxon>
        <taxon>Tracheophyta</taxon>
        <taxon>Spermatophyta</taxon>
        <taxon>Magnoliopsida</taxon>
        <taxon>eudicotyledons</taxon>
        <taxon>Gunneridae</taxon>
        <taxon>Pentapetalae</taxon>
        <taxon>rosids</taxon>
        <taxon>Vitales</taxon>
        <taxon>Vitaceae</taxon>
        <taxon>Viteae</taxon>
        <taxon>Vitis</taxon>
    </lineage>
</organism>
<dbReference type="InterPro" id="IPR005050">
    <property type="entry name" value="Enod93"/>
</dbReference>
<dbReference type="Pfam" id="PF03386">
    <property type="entry name" value="ENOD93"/>
    <property type="match status" value="1"/>
</dbReference>
<proteinExistence type="predicted"/>
<protein>
    <submittedName>
        <fullName evidence="1">Uncharacterized protein</fullName>
    </submittedName>
</protein>
<evidence type="ECO:0000313" key="1">
    <source>
        <dbReference type="EMBL" id="RVX17464.1"/>
    </source>
</evidence>
<dbReference type="Proteomes" id="UP000288805">
    <property type="component" value="Unassembled WGS sequence"/>
</dbReference>
<gene>
    <name evidence="1" type="ORF">CK203_003457</name>
</gene>
<reference evidence="1 2" key="1">
    <citation type="journal article" date="2018" name="PLoS Genet.">
        <title>Population sequencing reveals clonal diversity and ancestral inbreeding in the grapevine cultivar Chardonnay.</title>
        <authorList>
            <person name="Roach M.J."/>
            <person name="Johnson D.L."/>
            <person name="Bohlmann J."/>
            <person name="van Vuuren H.J."/>
            <person name="Jones S.J."/>
            <person name="Pretorius I.S."/>
            <person name="Schmidt S.A."/>
            <person name="Borneman A.R."/>
        </authorList>
    </citation>
    <scope>NUCLEOTIDE SEQUENCE [LARGE SCALE GENOMIC DNA]</scope>
    <source>
        <strain evidence="2">cv. Chardonnay</strain>
        <tissue evidence="1">Leaf</tissue>
    </source>
</reference>
<name>A0A438K8D8_VITVI</name>
<evidence type="ECO:0000313" key="2">
    <source>
        <dbReference type="Proteomes" id="UP000288805"/>
    </source>
</evidence>
<accession>A0A438K8D8</accession>
<dbReference type="EMBL" id="QGNW01000013">
    <property type="protein sequence ID" value="RVX17464.1"/>
    <property type="molecule type" value="Genomic_DNA"/>
</dbReference>